<comment type="caution">
    <text evidence="12">The sequence shown here is derived from an EMBL/GenBank/DDBJ whole genome shotgun (WGS) entry which is preliminary data.</text>
</comment>
<evidence type="ECO:0000256" key="11">
    <source>
        <dbReference type="PIRNR" id="PIRNR006268"/>
    </source>
</evidence>
<evidence type="ECO:0000256" key="2">
    <source>
        <dbReference type="ARBA" id="ARBA00011955"/>
    </source>
</evidence>
<evidence type="ECO:0000256" key="10">
    <source>
        <dbReference type="ARBA" id="ARBA00048540"/>
    </source>
</evidence>
<comment type="catalytic activity">
    <reaction evidence="10 11">
        <text>L-threonyl-[protein] + FAD = FMN-L-threonyl-[protein] + AMP + H(+)</text>
        <dbReference type="Rhea" id="RHEA:36847"/>
        <dbReference type="Rhea" id="RHEA-COMP:11060"/>
        <dbReference type="Rhea" id="RHEA-COMP:11061"/>
        <dbReference type="ChEBI" id="CHEBI:15378"/>
        <dbReference type="ChEBI" id="CHEBI:30013"/>
        <dbReference type="ChEBI" id="CHEBI:57692"/>
        <dbReference type="ChEBI" id="CHEBI:74257"/>
        <dbReference type="ChEBI" id="CHEBI:456215"/>
        <dbReference type="EC" id="2.7.1.180"/>
    </reaction>
</comment>
<keyword evidence="5 11" id="KW-0808">Transferase</keyword>
<dbReference type="PIRSF" id="PIRSF006268">
    <property type="entry name" value="ApbE"/>
    <property type="match status" value="1"/>
</dbReference>
<sequence length="310" mass="33980">MSRTEGFSQGLYQPVMGTDLRIQVWAQNQSAAETGEQVVLSEVQQLAAVFTTWEPASELMRWRRGEIEQPSPELEAVLLRSEHYFRLGGGAFHPACEPLRLRWLRAEREGVVPSREEMATLARSIAELPWREESGRLRRTGDCRGADVNAFVKGWIVDAALERAWREVPGLTRIGVNAGGDLRHRGEGVWRVGVEDPLRPADNGADRIATVALHDAAIASSGLARRGFRVGEAWFGHVIDPRTGWPVEHLAQATVVAPDCGTADALATICGVLEPEQAVAFVDDWPAAEALLVTADGQHRCSAGWQQLLA</sequence>
<keyword evidence="6 11" id="KW-0479">Metal-binding</keyword>
<dbReference type="GO" id="GO:0016740">
    <property type="term" value="F:transferase activity"/>
    <property type="evidence" value="ECO:0007669"/>
    <property type="project" value="UniProtKB-KW"/>
</dbReference>
<evidence type="ECO:0000256" key="1">
    <source>
        <dbReference type="ARBA" id="ARBA00001946"/>
    </source>
</evidence>
<reference evidence="13" key="1">
    <citation type="journal article" date="2019" name="Int. J. Syst. Evol. Microbiol.">
        <title>The Global Catalogue of Microorganisms (GCM) 10K type strain sequencing project: providing services to taxonomists for standard genome sequencing and annotation.</title>
        <authorList>
            <consortium name="The Broad Institute Genomics Platform"/>
            <consortium name="The Broad Institute Genome Sequencing Center for Infectious Disease"/>
            <person name="Wu L."/>
            <person name="Ma J."/>
        </authorList>
    </citation>
    <scope>NUCLEOTIDE SEQUENCE [LARGE SCALE GENOMIC DNA]</scope>
    <source>
        <strain evidence="13">CAIM 431</strain>
    </source>
</reference>
<dbReference type="EC" id="2.7.1.180" evidence="2 11"/>
<organism evidence="12 13">
    <name type="scientific">Luteococcus peritonei</name>
    <dbReference type="NCBI Taxonomy" id="88874"/>
    <lineage>
        <taxon>Bacteria</taxon>
        <taxon>Bacillati</taxon>
        <taxon>Actinomycetota</taxon>
        <taxon>Actinomycetes</taxon>
        <taxon>Propionibacteriales</taxon>
        <taxon>Propionibacteriaceae</taxon>
        <taxon>Luteococcus</taxon>
    </lineage>
</organism>
<accession>A0ABW4RRM6</accession>
<proteinExistence type="inferred from homology"/>
<gene>
    <name evidence="12" type="ORF">ACFSCS_00715</name>
</gene>
<comment type="cofactor">
    <cofactor evidence="1">
        <name>Mg(2+)</name>
        <dbReference type="ChEBI" id="CHEBI:18420"/>
    </cofactor>
</comment>
<dbReference type="SUPFAM" id="SSF143631">
    <property type="entry name" value="ApbE-like"/>
    <property type="match status" value="1"/>
</dbReference>
<dbReference type="Gene3D" id="3.10.520.10">
    <property type="entry name" value="ApbE-like domains"/>
    <property type="match status" value="1"/>
</dbReference>
<keyword evidence="7 11" id="KW-0274">FAD</keyword>
<keyword evidence="8 11" id="KW-0460">Magnesium</keyword>
<dbReference type="Pfam" id="PF02424">
    <property type="entry name" value="ApbE"/>
    <property type="match status" value="1"/>
</dbReference>
<evidence type="ECO:0000256" key="3">
    <source>
        <dbReference type="ARBA" id="ARBA00016337"/>
    </source>
</evidence>
<evidence type="ECO:0000256" key="7">
    <source>
        <dbReference type="ARBA" id="ARBA00022827"/>
    </source>
</evidence>
<dbReference type="EMBL" id="JBHUFZ010000002">
    <property type="protein sequence ID" value="MFD1888710.1"/>
    <property type="molecule type" value="Genomic_DNA"/>
</dbReference>
<comment type="similarity">
    <text evidence="11">Belongs to the ApbE family.</text>
</comment>
<keyword evidence="4 11" id="KW-0285">Flavoprotein</keyword>
<evidence type="ECO:0000256" key="6">
    <source>
        <dbReference type="ARBA" id="ARBA00022723"/>
    </source>
</evidence>
<dbReference type="RefSeq" id="WP_343871791.1">
    <property type="nucleotide sequence ID" value="NZ_BAAAIX010000002.1"/>
</dbReference>
<evidence type="ECO:0000256" key="8">
    <source>
        <dbReference type="ARBA" id="ARBA00022842"/>
    </source>
</evidence>
<evidence type="ECO:0000256" key="4">
    <source>
        <dbReference type="ARBA" id="ARBA00022630"/>
    </source>
</evidence>
<dbReference type="PANTHER" id="PTHR30040">
    <property type="entry name" value="THIAMINE BIOSYNTHESIS LIPOPROTEIN APBE"/>
    <property type="match status" value="1"/>
</dbReference>
<evidence type="ECO:0000313" key="13">
    <source>
        <dbReference type="Proteomes" id="UP001597326"/>
    </source>
</evidence>
<evidence type="ECO:0000256" key="5">
    <source>
        <dbReference type="ARBA" id="ARBA00022679"/>
    </source>
</evidence>
<evidence type="ECO:0000256" key="9">
    <source>
        <dbReference type="ARBA" id="ARBA00031306"/>
    </source>
</evidence>
<keyword evidence="13" id="KW-1185">Reference proteome</keyword>
<protein>
    <recommendedName>
        <fullName evidence="3 11">FAD:protein FMN transferase</fullName>
        <ecNumber evidence="2 11">2.7.1.180</ecNumber>
    </recommendedName>
    <alternativeName>
        <fullName evidence="9 11">Flavin transferase</fullName>
    </alternativeName>
</protein>
<evidence type="ECO:0000313" key="12">
    <source>
        <dbReference type="EMBL" id="MFD1888710.1"/>
    </source>
</evidence>
<name>A0ABW4RRM6_9ACTN</name>
<dbReference type="Proteomes" id="UP001597326">
    <property type="component" value="Unassembled WGS sequence"/>
</dbReference>
<dbReference type="PANTHER" id="PTHR30040:SF2">
    <property type="entry name" value="FAD:PROTEIN FMN TRANSFERASE"/>
    <property type="match status" value="1"/>
</dbReference>
<dbReference type="InterPro" id="IPR024932">
    <property type="entry name" value="ApbE"/>
</dbReference>
<dbReference type="InterPro" id="IPR003374">
    <property type="entry name" value="ApbE-like_sf"/>
</dbReference>